<dbReference type="InterPro" id="IPR000182">
    <property type="entry name" value="GNAT_dom"/>
</dbReference>
<gene>
    <name evidence="2" type="primary">pseH</name>
    <name evidence="2" type="ORF">M9R61_00415</name>
</gene>
<feature type="domain" description="N-acetyltransferase" evidence="1">
    <location>
        <begin position="1"/>
        <end position="158"/>
    </location>
</feature>
<reference evidence="2" key="1">
    <citation type="submission" date="2022-05" db="EMBL/GenBank/DDBJ databases">
        <authorList>
            <person name="Colautti A."/>
            <person name="Iacumin L."/>
        </authorList>
    </citation>
    <scope>NUCLEOTIDE SEQUENCE</scope>
    <source>
        <strain evidence="2">DSM 30747</strain>
    </source>
</reference>
<dbReference type="RefSeq" id="WP_269920496.1">
    <property type="nucleotide sequence ID" value="NZ_JAMKBI010000001.1"/>
</dbReference>
<dbReference type="Gene3D" id="3.40.630.30">
    <property type="match status" value="1"/>
</dbReference>
<dbReference type="GO" id="GO:0016747">
    <property type="term" value="F:acyltransferase activity, transferring groups other than amino-acyl groups"/>
    <property type="evidence" value="ECO:0007669"/>
    <property type="project" value="InterPro"/>
</dbReference>
<sequence>MKWISIKEEHLQRILEWRTSEQITRFMYTDIEYNLENQTKWLEAIRQDANGRYFLMEYKNELVGYISITNIDWKHKHGHWNFYIGDSNYAMLAGFLGPYIYNYAFNEFGLEKLIGEVMDINESVRRLHVKQGARVVGVYEHHILKNGVWHDVYVFEMTKKSWKEVGQKFKKYVPEVGVNV</sequence>
<keyword evidence="3" id="KW-1185">Reference proteome</keyword>
<dbReference type="AlphaFoldDB" id="A0A9X3L5J8"/>
<protein>
    <submittedName>
        <fullName evidence="2">UDP-4-amino-4, 6-dideoxy-N-acetyl-beta-L-altrosamine N-acetyltransferase</fullName>
        <ecNumber evidence="2">2.3.1.202</ecNumber>
    </submittedName>
</protein>
<dbReference type="EC" id="2.3.1.202" evidence="2"/>
<evidence type="ECO:0000259" key="1">
    <source>
        <dbReference type="PROSITE" id="PS51186"/>
    </source>
</evidence>
<name>A0A9X3L5J8_9BACI</name>
<dbReference type="Proteomes" id="UP001152172">
    <property type="component" value="Unassembled WGS sequence"/>
</dbReference>
<organism evidence="2 3">
    <name type="scientific">Psychrobacillus psychrodurans</name>
    <dbReference type="NCBI Taxonomy" id="126157"/>
    <lineage>
        <taxon>Bacteria</taxon>
        <taxon>Bacillati</taxon>
        <taxon>Bacillota</taxon>
        <taxon>Bacilli</taxon>
        <taxon>Bacillales</taxon>
        <taxon>Bacillaceae</taxon>
        <taxon>Psychrobacillus</taxon>
    </lineage>
</organism>
<dbReference type="InterPro" id="IPR020036">
    <property type="entry name" value="PseH"/>
</dbReference>
<dbReference type="PANTHER" id="PTHR43415:SF3">
    <property type="entry name" value="GNAT-FAMILY ACETYLTRANSFERASE"/>
    <property type="match status" value="1"/>
</dbReference>
<evidence type="ECO:0000313" key="3">
    <source>
        <dbReference type="Proteomes" id="UP001152172"/>
    </source>
</evidence>
<comment type="caution">
    <text evidence="2">The sequence shown here is derived from an EMBL/GenBank/DDBJ whole genome shotgun (WGS) entry which is preliminary data.</text>
</comment>
<dbReference type="PANTHER" id="PTHR43415">
    <property type="entry name" value="SPERMIDINE N(1)-ACETYLTRANSFERASE"/>
    <property type="match status" value="1"/>
</dbReference>
<keyword evidence="2" id="KW-0012">Acyltransferase</keyword>
<dbReference type="SUPFAM" id="SSF55729">
    <property type="entry name" value="Acyl-CoA N-acyltransferases (Nat)"/>
    <property type="match status" value="1"/>
</dbReference>
<dbReference type="Pfam" id="PF13420">
    <property type="entry name" value="Acetyltransf_4"/>
    <property type="match status" value="1"/>
</dbReference>
<evidence type="ECO:0000313" key="2">
    <source>
        <dbReference type="EMBL" id="MCZ8531802.1"/>
    </source>
</evidence>
<dbReference type="PROSITE" id="PS51186">
    <property type="entry name" value="GNAT"/>
    <property type="match status" value="1"/>
</dbReference>
<accession>A0A9X3L5J8</accession>
<dbReference type="InterPro" id="IPR016181">
    <property type="entry name" value="Acyl_CoA_acyltransferase"/>
</dbReference>
<dbReference type="NCBIfam" id="TIGR03585">
    <property type="entry name" value="PseH"/>
    <property type="match status" value="1"/>
</dbReference>
<keyword evidence="2" id="KW-0808">Transferase</keyword>
<dbReference type="EMBL" id="JAMKBI010000001">
    <property type="protein sequence ID" value="MCZ8531802.1"/>
    <property type="molecule type" value="Genomic_DNA"/>
</dbReference>
<proteinExistence type="predicted"/>